<accession>A0A314U8L6</accession>
<dbReference type="Proteomes" id="UP000250321">
    <property type="component" value="Unassembled WGS sequence"/>
</dbReference>
<proteinExistence type="predicted"/>
<protein>
    <submittedName>
        <fullName evidence="2">Uncharacterized protein</fullName>
    </submittedName>
</protein>
<dbReference type="OrthoDB" id="1638627at2759"/>
<organism evidence="2 3">
    <name type="scientific">Prunus yedoensis var. nudiflora</name>
    <dbReference type="NCBI Taxonomy" id="2094558"/>
    <lineage>
        <taxon>Eukaryota</taxon>
        <taxon>Viridiplantae</taxon>
        <taxon>Streptophyta</taxon>
        <taxon>Embryophyta</taxon>
        <taxon>Tracheophyta</taxon>
        <taxon>Spermatophyta</taxon>
        <taxon>Magnoliopsida</taxon>
        <taxon>eudicotyledons</taxon>
        <taxon>Gunneridae</taxon>
        <taxon>Pentapetalae</taxon>
        <taxon>rosids</taxon>
        <taxon>fabids</taxon>
        <taxon>Rosales</taxon>
        <taxon>Rosaceae</taxon>
        <taxon>Amygdaloideae</taxon>
        <taxon>Amygdaleae</taxon>
        <taxon>Prunus</taxon>
    </lineage>
</organism>
<dbReference type="PANTHER" id="PTHR46033">
    <property type="entry name" value="PROTEIN MAIN-LIKE 2"/>
    <property type="match status" value="1"/>
</dbReference>
<dbReference type="AlphaFoldDB" id="A0A314U8L6"/>
<evidence type="ECO:0000313" key="2">
    <source>
        <dbReference type="EMBL" id="PQM33723.1"/>
    </source>
</evidence>
<feature type="compositionally biased region" description="Basic and acidic residues" evidence="1">
    <location>
        <begin position="235"/>
        <end position="255"/>
    </location>
</feature>
<sequence length="261" mass="29422">MASTHLPPIVMDHLYSMDNNLKVGGPLLPLKEACENPVVGNEPPLEIVPYQKSWSEWVDRELLDPSTCDILRRAQVLDAIFLSKLWDIHVEAKMLRHKVRRWSTATHTFVCPWGEFTPTLEDVANISRLPFVLHVLPKSKAKARKPPAVPKHRSMRILQTWFAGTRQSEGEDSGPKVVVTVEDDDDGSDEDDAIESGISAREQGSIRSTSGTNEDLDEDQYYNPDEGTYPAPYTHLEEPADSDIHPRFASNREQRVNTISV</sequence>
<feature type="region of interest" description="Disordered" evidence="1">
    <location>
        <begin position="163"/>
        <end position="261"/>
    </location>
</feature>
<dbReference type="PANTHER" id="PTHR46033:SF80">
    <property type="entry name" value="PROTEIN MAIN-LIKE 2-LIKE"/>
    <property type="match status" value="1"/>
</dbReference>
<dbReference type="GO" id="GO:0010073">
    <property type="term" value="P:meristem maintenance"/>
    <property type="evidence" value="ECO:0007669"/>
    <property type="project" value="InterPro"/>
</dbReference>
<keyword evidence="3" id="KW-1185">Reference proteome</keyword>
<comment type="caution">
    <text evidence="2">The sequence shown here is derived from an EMBL/GenBank/DDBJ whole genome shotgun (WGS) entry which is preliminary data.</text>
</comment>
<dbReference type="EMBL" id="PJQY01003891">
    <property type="protein sequence ID" value="PQM33723.1"/>
    <property type="molecule type" value="Genomic_DNA"/>
</dbReference>
<dbReference type="InterPro" id="IPR044824">
    <property type="entry name" value="MAIN-like"/>
</dbReference>
<reference evidence="2 3" key="1">
    <citation type="submission" date="2018-02" db="EMBL/GenBank/DDBJ databases">
        <title>Draft genome of wild Prunus yedoensis var. nudiflora.</title>
        <authorList>
            <person name="Baek S."/>
            <person name="Kim J.-H."/>
            <person name="Choi K."/>
            <person name="Kim G.-B."/>
            <person name="Cho A."/>
            <person name="Jang H."/>
            <person name="Shin C.-H."/>
            <person name="Yu H.-J."/>
            <person name="Mun J.-H."/>
        </authorList>
    </citation>
    <scope>NUCLEOTIDE SEQUENCE [LARGE SCALE GENOMIC DNA]</scope>
    <source>
        <strain evidence="3">cv. Jeju island</strain>
        <tissue evidence="2">Leaf</tissue>
    </source>
</reference>
<evidence type="ECO:0000256" key="1">
    <source>
        <dbReference type="SAM" id="MobiDB-lite"/>
    </source>
</evidence>
<feature type="compositionally biased region" description="Acidic residues" evidence="1">
    <location>
        <begin position="181"/>
        <end position="194"/>
    </location>
</feature>
<evidence type="ECO:0000313" key="3">
    <source>
        <dbReference type="Proteomes" id="UP000250321"/>
    </source>
</evidence>
<gene>
    <name evidence="2" type="ORF">Pyn_37627</name>
</gene>
<name>A0A314U8L6_PRUYE</name>